<dbReference type="Proteomes" id="UP000270296">
    <property type="component" value="Unassembled WGS sequence"/>
</dbReference>
<dbReference type="WBParaSite" id="SBAD_0000329001-mRNA-1">
    <property type="protein sequence ID" value="SBAD_0000329001-mRNA-1"/>
    <property type="gene ID" value="SBAD_0000329001"/>
</dbReference>
<dbReference type="EMBL" id="UZAM01007591">
    <property type="protein sequence ID" value="VDP00179.1"/>
    <property type="molecule type" value="Genomic_DNA"/>
</dbReference>
<accession>A0A183IHP9</accession>
<evidence type="ECO:0000313" key="1">
    <source>
        <dbReference type="EMBL" id="VDP00179.1"/>
    </source>
</evidence>
<evidence type="ECO:0000313" key="2">
    <source>
        <dbReference type="Proteomes" id="UP000270296"/>
    </source>
</evidence>
<name>A0A183IHP9_9BILA</name>
<keyword evidence="2" id="KW-1185">Reference proteome</keyword>
<sequence>MILSSLPLHESSMVADDLNVQIGADDHSWPRVLGQNDNDSGVADTSGPTPYLYATHAGTLFPPANGEVENVWTSEVTVFYLSRSAFVWQQLEEQSAERKRPVWYREFEGSRHSRGVPDGNQQRSKFVFMHDVTIPQNSQLFYYRLKEGIVDAADKAIGFSSRKTKQP</sequence>
<organism evidence="3">
    <name type="scientific">Soboliphyme baturini</name>
    <dbReference type="NCBI Taxonomy" id="241478"/>
    <lineage>
        <taxon>Eukaryota</taxon>
        <taxon>Metazoa</taxon>
        <taxon>Ecdysozoa</taxon>
        <taxon>Nematoda</taxon>
        <taxon>Enoplea</taxon>
        <taxon>Dorylaimia</taxon>
        <taxon>Dioctophymatida</taxon>
        <taxon>Dioctophymatoidea</taxon>
        <taxon>Soboliphymatidae</taxon>
        <taxon>Soboliphyme</taxon>
    </lineage>
</organism>
<reference evidence="3" key="1">
    <citation type="submission" date="2016-06" db="UniProtKB">
        <authorList>
            <consortium name="WormBaseParasite"/>
        </authorList>
    </citation>
    <scope>IDENTIFICATION</scope>
</reference>
<protein>
    <submittedName>
        <fullName evidence="3">DPPIV_N domain-containing protein</fullName>
    </submittedName>
</protein>
<reference evidence="1 2" key="2">
    <citation type="submission" date="2018-11" db="EMBL/GenBank/DDBJ databases">
        <authorList>
            <consortium name="Pathogen Informatics"/>
        </authorList>
    </citation>
    <scope>NUCLEOTIDE SEQUENCE [LARGE SCALE GENOMIC DNA]</scope>
</reference>
<evidence type="ECO:0000313" key="3">
    <source>
        <dbReference type="WBParaSite" id="SBAD_0000329001-mRNA-1"/>
    </source>
</evidence>
<proteinExistence type="predicted"/>
<gene>
    <name evidence="1" type="ORF">SBAD_LOCUS3142</name>
</gene>
<dbReference type="AlphaFoldDB" id="A0A183IHP9"/>